<dbReference type="InterPro" id="IPR050261">
    <property type="entry name" value="FrsA_esterase"/>
</dbReference>
<dbReference type="PANTHER" id="PTHR22946:SF12">
    <property type="entry name" value="CONIDIAL PIGMENT BIOSYNTHESIS PROTEIN AYG1 (AFU_ORTHOLOGUE AFUA_2G17550)"/>
    <property type="match status" value="1"/>
</dbReference>
<dbReference type="SUPFAM" id="SSF53474">
    <property type="entry name" value="alpha/beta-Hydrolases"/>
    <property type="match status" value="1"/>
</dbReference>
<dbReference type="Gene3D" id="1.20.1440.110">
    <property type="entry name" value="acylaminoacyl peptidase"/>
    <property type="match status" value="1"/>
</dbReference>
<dbReference type="InterPro" id="IPR000073">
    <property type="entry name" value="AB_hydrolase_1"/>
</dbReference>
<accession>A0A7I9V335</accession>
<organism evidence="3 4">
    <name type="scientific">Gordonia crocea</name>
    <dbReference type="NCBI Taxonomy" id="589162"/>
    <lineage>
        <taxon>Bacteria</taxon>
        <taxon>Bacillati</taxon>
        <taxon>Actinomycetota</taxon>
        <taxon>Actinomycetes</taxon>
        <taxon>Mycobacteriales</taxon>
        <taxon>Gordoniaceae</taxon>
        <taxon>Gordonia</taxon>
    </lineage>
</organism>
<reference evidence="4" key="1">
    <citation type="submission" date="2019-06" db="EMBL/GenBank/DDBJ databases">
        <title>Gordonia isolated from sludge of a wastewater treatment plant.</title>
        <authorList>
            <person name="Tamura T."/>
            <person name="Aoyama K."/>
            <person name="Kang Y."/>
            <person name="Saito S."/>
            <person name="Akiyama N."/>
            <person name="Yazawa K."/>
            <person name="Gonoi T."/>
            <person name="Mikami Y."/>
        </authorList>
    </citation>
    <scope>NUCLEOTIDE SEQUENCE [LARGE SCALE GENOMIC DNA]</scope>
    <source>
        <strain evidence="4">NBRC 107697</strain>
    </source>
</reference>
<gene>
    <name evidence="3" type="ORF">nbrc107697_34980</name>
</gene>
<keyword evidence="3" id="KW-0645">Protease</keyword>
<dbReference type="Gene3D" id="3.40.50.1820">
    <property type="entry name" value="alpha/beta hydrolase"/>
    <property type="match status" value="1"/>
</dbReference>
<dbReference type="Proteomes" id="UP000444980">
    <property type="component" value="Unassembled WGS sequence"/>
</dbReference>
<comment type="similarity">
    <text evidence="1">Belongs to the AB hydrolase superfamily. FUS2 hydrolase family.</text>
</comment>
<feature type="domain" description="AB hydrolase-1" evidence="2">
    <location>
        <begin position="152"/>
        <end position="381"/>
    </location>
</feature>
<dbReference type="OrthoDB" id="9765647at2"/>
<protein>
    <submittedName>
        <fullName evidence="3">Dipeptidyl aminopeptidase</fullName>
    </submittedName>
</protein>
<sequence length="404" mass="43090">MTILFHDPLLDELGVWPLAYAPYGGCDFGELRAIATTVGDGGADAFYAAFAAMADGLAADAAAAEKAGHTASARELHLRAAVYYASSFHPLYGTPVDPRLVDAFDKQSAEFGAAMALLDPAGTAVQIPYDDTSLPGYLIPAPGSAGERRPLVVFTNGYDATITDMYFASAVAAGRRGYHCLLFDGPGQGEMLIHRQLPMRTDWEHVITPVVDWALGHDLVDPDAIVLSGWSLGGYLAPRGASGEHRLAAVVADPGQWDVGATMTLMATSMGVAPRAAANPSTIDQKTIDAMMAAITANPRLDWSIVKRGFWVNGVDNLADFLAATLRYSLDGVGSHISCPVLVTTAEDDFLSRGAQRFVDELGDRVTLLDFTAAQGAGMHCEMLNRSLLNRRALDWLDDTLQRA</sequence>
<evidence type="ECO:0000313" key="4">
    <source>
        <dbReference type="Proteomes" id="UP000444980"/>
    </source>
</evidence>
<dbReference type="InterPro" id="IPR029058">
    <property type="entry name" value="AB_hydrolase_fold"/>
</dbReference>
<name>A0A7I9V335_9ACTN</name>
<dbReference type="Pfam" id="PF12697">
    <property type="entry name" value="Abhydrolase_6"/>
    <property type="match status" value="1"/>
</dbReference>
<keyword evidence="3" id="KW-0378">Hydrolase</keyword>
<dbReference type="PANTHER" id="PTHR22946">
    <property type="entry name" value="DIENELACTONE HYDROLASE DOMAIN-CONTAINING PROTEIN-RELATED"/>
    <property type="match status" value="1"/>
</dbReference>
<proteinExistence type="inferred from homology"/>
<comment type="caution">
    <text evidence="3">The sequence shown here is derived from an EMBL/GenBank/DDBJ whole genome shotgun (WGS) entry which is preliminary data.</text>
</comment>
<dbReference type="GO" id="GO:0004177">
    <property type="term" value="F:aminopeptidase activity"/>
    <property type="evidence" value="ECO:0007669"/>
    <property type="project" value="UniProtKB-KW"/>
</dbReference>
<dbReference type="EMBL" id="BJOU01000019">
    <property type="protein sequence ID" value="GED99459.1"/>
    <property type="molecule type" value="Genomic_DNA"/>
</dbReference>
<dbReference type="RefSeq" id="WP_161928730.1">
    <property type="nucleotide sequence ID" value="NZ_BJOU01000019.1"/>
</dbReference>
<keyword evidence="4" id="KW-1185">Reference proteome</keyword>
<evidence type="ECO:0000259" key="2">
    <source>
        <dbReference type="Pfam" id="PF12697"/>
    </source>
</evidence>
<dbReference type="AlphaFoldDB" id="A0A7I9V335"/>
<evidence type="ECO:0000313" key="3">
    <source>
        <dbReference type="EMBL" id="GED99459.1"/>
    </source>
</evidence>
<keyword evidence="3" id="KW-0031">Aminopeptidase</keyword>
<evidence type="ECO:0000256" key="1">
    <source>
        <dbReference type="ARBA" id="ARBA00038115"/>
    </source>
</evidence>